<feature type="binding site" evidence="5">
    <location>
        <position position="156"/>
    </location>
    <ligand>
        <name>phosphoenolpyruvate</name>
        <dbReference type="ChEBI" id="CHEBI:58702"/>
    </ligand>
</feature>
<keyword evidence="2 5" id="KW-0548">Nucleotidyltransferase</keyword>
<evidence type="ECO:0000313" key="6">
    <source>
        <dbReference type="EMBL" id="BBL78384.1"/>
    </source>
</evidence>
<dbReference type="Proteomes" id="UP000318065">
    <property type="component" value="Chromosome"/>
</dbReference>
<reference evidence="6" key="1">
    <citation type="journal article" date="2019" name="Microbiol. Resour. Announc.">
        <title>Complete Genome Sequence of Rubrobacter xylanophilus Strain AA3-22, Isolated from Arima Onsen in Japan.</title>
        <authorList>
            <person name="Tomariguchi N."/>
            <person name="Miyazaki K."/>
        </authorList>
    </citation>
    <scope>NUCLEOTIDE SEQUENCE [LARGE SCALE GENOMIC DNA]</scope>
    <source>
        <strain evidence="6">AA3-22</strain>
    </source>
</reference>
<protein>
    <recommendedName>
        <fullName evidence="5">Phosphoenolpyruvate guanylyltransferase</fullName>
        <shortName evidence="5">PEP guanylyltransferase</shortName>
        <ecNumber evidence="5">2.7.7.105</ecNumber>
    </recommendedName>
</protein>
<dbReference type="EMBL" id="AP019791">
    <property type="protein sequence ID" value="BBL78384.1"/>
    <property type="molecule type" value="Genomic_DNA"/>
</dbReference>
<evidence type="ECO:0000256" key="2">
    <source>
        <dbReference type="ARBA" id="ARBA00022695"/>
    </source>
</evidence>
<keyword evidence="4 5" id="KW-0342">GTP-binding</keyword>
<dbReference type="OrthoDB" id="9151145at2"/>
<dbReference type="PANTHER" id="PTHR40392">
    <property type="entry name" value="2-PHOSPHO-L-LACTATE GUANYLYLTRANSFERASE"/>
    <property type="match status" value="1"/>
</dbReference>
<gene>
    <name evidence="6" type="primary">cofC</name>
    <name evidence="5" type="synonym">fbiD</name>
    <name evidence="6" type="ORF">RxyAA322_02380</name>
</gene>
<proteinExistence type="inferred from homology"/>
<evidence type="ECO:0000256" key="3">
    <source>
        <dbReference type="ARBA" id="ARBA00022741"/>
    </source>
</evidence>
<dbReference type="Pfam" id="PF01983">
    <property type="entry name" value="CofC"/>
    <property type="match status" value="1"/>
</dbReference>
<comment type="similarity">
    <text evidence="5">Belongs to the CofC family.</text>
</comment>
<dbReference type="GO" id="GO:0043814">
    <property type="term" value="F:phospholactate guanylyltransferase activity"/>
    <property type="evidence" value="ECO:0007669"/>
    <property type="project" value="InterPro"/>
</dbReference>
<dbReference type="UniPathway" id="UPA00071"/>
<evidence type="ECO:0000313" key="7">
    <source>
        <dbReference type="Proteomes" id="UP000318065"/>
    </source>
</evidence>
<keyword evidence="1 5" id="KW-0808">Transferase</keyword>
<dbReference type="InterPro" id="IPR029044">
    <property type="entry name" value="Nucleotide-diphossugar_trans"/>
</dbReference>
<dbReference type="EC" id="2.7.7.105" evidence="5"/>
<keyword evidence="7" id="KW-1185">Reference proteome</keyword>
<dbReference type="GO" id="GO:0005525">
    <property type="term" value="F:GTP binding"/>
    <property type="evidence" value="ECO:0007669"/>
    <property type="project" value="UniProtKB-KW"/>
</dbReference>
<dbReference type="SUPFAM" id="SSF53448">
    <property type="entry name" value="Nucleotide-diphospho-sugar transferases"/>
    <property type="match status" value="1"/>
</dbReference>
<dbReference type="GO" id="GO:0052645">
    <property type="term" value="P:F420-0 metabolic process"/>
    <property type="evidence" value="ECO:0007669"/>
    <property type="project" value="UniProtKB-UniRule"/>
</dbReference>
<accession>A0A510HEN3</accession>
<evidence type="ECO:0000256" key="5">
    <source>
        <dbReference type="HAMAP-Rule" id="MF_02114"/>
    </source>
</evidence>
<dbReference type="NCBIfam" id="TIGR03552">
    <property type="entry name" value="F420_cofC"/>
    <property type="match status" value="1"/>
</dbReference>
<sequence>MSVFAVVPVKKLQVAKSRLEPVLDPVGRAGLTLHMLRRVVPALRGAGVWRVLVVSPDSAVLEEARLLGAEGLRQEGSGLNPALEEGRRRALAEGAEALLVLPTDLPLVEPADVAALLEVAGEEPCAVISPDATRSGTNALLLRPPGALPFSFGPDSFGLHLQAALRRGVRVRVCERPNLAFDLDSPEDLARLEASGGVQCRPRRA</sequence>
<comment type="pathway">
    <text evidence="5">Cofactor biosynthesis; coenzyme F420 biosynthesis.</text>
</comment>
<dbReference type="AlphaFoldDB" id="A0A510HEN3"/>
<comment type="catalytic activity">
    <reaction evidence="5">
        <text>phosphoenolpyruvate + GTP + H(+) = enolpyruvoyl-2-diphospho-5'-guanosine + diphosphate</text>
        <dbReference type="Rhea" id="RHEA:30519"/>
        <dbReference type="ChEBI" id="CHEBI:15378"/>
        <dbReference type="ChEBI" id="CHEBI:33019"/>
        <dbReference type="ChEBI" id="CHEBI:37565"/>
        <dbReference type="ChEBI" id="CHEBI:58702"/>
        <dbReference type="ChEBI" id="CHEBI:143701"/>
        <dbReference type="EC" id="2.7.7.105"/>
    </reaction>
</comment>
<evidence type="ECO:0000256" key="4">
    <source>
        <dbReference type="ARBA" id="ARBA00023134"/>
    </source>
</evidence>
<dbReference type="InterPro" id="IPR002835">
    <property type="entry name" value="CofC"/>
</dbReference>
<comment type="function">
    <text evidence="5">Guanylyltransferase that catalyzes the activation of phosphoenolpyruvate (PEP) as enolpyruvoyl-2-diphospho-5'-guanosine, via the condensation of PEP with GTP. It is involved in the biosynthesis of coenzyme F420, a hydride carrier cofactor.</text>
</comment>
<organism evidence="6 7">
    <name type="scientific">Rubrobacter xylanophilus</name>
    <dbReference type="NCBI Taxonomy" id="49319"/>
    <lineage>
        <taxon>Bacteria</taxon>
        <taxon>Bacillati</taxon>
        <taxon>Actinomycetota</taxon>
        <taxon>Rubrobacteria</taxon>
        <taxon>Rubrobacterales</taxon>
        <taxon>Rubrobacteraceae</taxon>
        <taxon>Rubrobacter</taxon>
    </lineage>
</organism>
<dbReference type="HAMAP" id="MF_02114">
    <property type="entry name" value="CofC"/>
    <property type="match status" value="1"/>
</dbReference>
<evidence type="ECO:0000256" key="1">
    <source>
        <dbReference type="ARBA" id="ARBA00022679"/>
    </source>
</evidence>
<feature type="binding site" evidence="5">
    <location>
        <position position="137"/>
    </location>
    <ligand>
        <name>phosphoenolpyruvate</name>
        <dbReference type="ChEBI" id="CHEBI:58702"/>
    </ligand>
</feature>
<dbReference type="PANTHER" id="PTHR40392:SF1">
    <property type="entry name" value="2-PHOSPHO-L-LACTATE GUANYLYLTRANSFERASE"/>
    <property type="match status" value="1"/>
</dbReference>
<dbReference type="Gene3D" id="3.90.550.10">
    <property type="entry name" value="Spore Coat Polysaccharide Biosynthesis Protein SpsA, Chain A"/>
    <property type="match status" value="1"/>
</dbReference>
<name>A0A510HEN3_9ACTN</name>
<feature type="binding site" evidence="5">
    <location>
        <position position="153"/>
    </location>
    <ligand>
        <name>phosphoenolpyruvate</name>
        <dbReference type="ChEBI" id="CHEBI:58702"/>
    </ligand>
</feature>
<keyword evidence="3 5" id="KW-0547">Nucleotide-binding</keyword>
<dbReference type="RefSeq" id="WP_143526537.1">
    <property type="nucleotide sequence ID" value="NZ_AP019791.1"/>
</dbReference>